<organism evidence="2 3">
    <name type="scientific">Allacma fusca</name>
    <dbReference type="NCBI Taxonomy" id="39272"/>
    <lineage>
        <taxon>Eukaryota</taxon>
        <taxon>Metazoa</taxon>
        <taxon>Ecdysozoa</taxon>
        <taxon>Arthropoda</taxon>
        <taxon>Hexapoda</taxon>
        <taxon>Collembola</taxon>
        <taxon>Symphypleona</taxon>
        <taxon>Sminthuridae</taxon>
        <taxon>Allacma</taxon>
    </lineage>
</organism>
<accession>A0A8J2NQ68</accession>
<feature type="compositionally biased region" description="Polar residues" evidence="1">
    <location>
        <begin position="1"/>
        <end position="10"/>
    </location>
</feature>
<evidence type="ECO:0000313" key="3">
    <source>
        <dbReference type="Proteomes" id="UP000708208"/>
    </source>
</evidence>
<dbReference type="OrthoDB" id="5982138at2759"/>
<name>A0A8J2NQ68_9HEXA</name>
<evidence type="ECO:0000256" key="1">
    <source>
        <dbReference type="SAM" id="MobiDB-lite"/>
    </source>
</evidence>
<keyword evidence="3" id="KW-1185">Reference proteome</keyword>
<dbReference type="Proteomes" id="UP000708208">
    <property type="component" value="Unassembled WGS sequence"/>
</dbReference>
<evidence type="ECO:0000313" key="2">
    <source>
        <dbReference type="EMBL" id="CAG7636343.1"/>
    </source>
</evidence>
<dbReference type="AlphaFoldDB" id="A0A8J2NQ68"/>
<comment type="caution">
    <text evidence="2">The sequence shown here is derived from an EMBL/GenBank/DDBJ whole genome shotgun (WGS) entry which is preliminary data.</text>
</comment>
<dbReference type="EMBL" id="CAJVCH010001093">
    <property type="protein sequence ID" value="CAG7636343.1"/>
    <property type="molecule type" value="Genomic_DNA"/>
</dbReference>
<protein>
    <submittedName>
        <fullName evidence="2">Uncharacterized protein</fullName>
    </submittedName>
</protein>
<gene>
    <name evidence="2" type="ORF">AFUS01_LOCUS257</name>
</gene>
<proteinExistence type="predicted"/>
<reference evidence="2" key="1">
    <citation type="submission" date="2021-06" db="EMBL/GenBank/DDBJ databases">
        <authorList>
            <person name="Hodson N. C."/>
            <person name="Mongue J. A."/>
            <person name="Jaron S. K."/>
        </authorList>
    </citation>
    <scope>NUCLEOTIDE SEQUENCE</scope>
</reference>
<feature type="region of interest" description="Disordered" evidence="1">
    <location>
        <begin position="1"/>
        <end position="50"/>
    </location>
</feature>
<sequence length="86" mass="9418">MPTEDSNMSSPLPPPPINNAPIGPGNHARAWNDPPMFSTEVNVSARPPPNKLNKRVAYPISSQNVNSQTRKVPFIVLCNKEEDLQG</sequence>